<feature type="binding site" evidence="2">
    <location>
        <position position="206"/>
    </location>
    <ligand>
        <name>ATP</name>
        <dbReference type="ChEBI" id="CHEBI:30616"/>
    </ligand>
</feature>
<dbReference type="SUPFAM" id="SSF56042">
    <property type="entry name" value="PurM C-terminal domain-like"/>
    <property type="match status" value="1"/>
</dbReference>
<dbReference type="GO" id="GO:0009229">
    <property type="term" value="P:thiamine diphosphate biosynthetic process"/>
    <property type="evidence" value="ECO:0007669"/>
    <property type="project" value="UniProtKB-UniRule"/>
</dbReference>
<feature type="binding site" evidence="2">
    <location>
        <begin position="125"/>
        <end position="126"/>
    </location>
    <ligand>
        <name>ATP</name>
        <dbReference type="ChEBI" id="CHEBI:30616"/>
    </ligand>
</feature>
<feature type="binding site" evidence="2">
    <location>
        <position position="207"/>
    </location>
    <ligand>
        <name>Mg(2+)</name>
        <dbReference type="ChEBI" id="CHEBI:18420"/>
        <label>5</label>
    </ligand>
</feature>
<dbReference type="PIRSF" id="PIRSF005303">
    <property type="entry name" value="Thiam_monoph_kin"/>
    <property type="match status" value="1"/>
</dbReference>
<dbReference type="Proteomes" id="UP000295814">
    <property type="component" value="Unassembled WGS sequence"/>
</dbReference>
<reference evidence="4 5" key="1">
    <citation type="submission" date="2019-03" db="EMBL/GenBank/DDBJ databases">
        <authorList>
            <person name="Zhong Y.L."/>
        </authorList>
    </citation>
    <scope>NUCLEOTIDE SEQUENCE [LARGE SCALE GENOMIC DNA]</scope>
    <source>
        <strain evidence="4 5">W255</strain>
    </source>
</reference>
<dbReference type="InterPro" id="IPR006283">
    <property type="entry name" value="ThiL-like"/>
</dbReference>
<evidence type="ECO:0000256" key="2">
    <source>
        <dbReference type="HAMAP-Rule" id="MF_02128"/>
    </source>
</evidence>
<dbReference type="PANTHER" id="PTHR30270">
    <property type="entry name" value="THIAMINE-MONOPHOSPHATE KINASE"/>
    <property type="match status" value="1"/>
</dbReference>
<keyword evidence="2" id="KW-0808">Transferase</keyword>
<dbReference type="InterPro" id="IPR016188">
    <property type="entry name" value="PurM-like_N"/>
</dbReference>
<sequence length="339" mass="38272">MNHYRITENENLKSMVGSFSRAPFQLNAIFESDAELIGFNNDKILAITYDAIVEEIEEGLYEDAYQIGWMAITVSVSDLAAVGAKVLGVLLDLKVPKHFDAIRLKNLQQGINDACDFYGCYVFGGDTNKNNILQVGSTALGFCENKLMRKGLSASDVLYVSDNVGLGSSYAYSRFISNTKSEYLPKAKIKEGQLLSKFASSCIDTSDGLFPALCQLMEVNNLGFNLNILFKDMLHNSCLKICKETGLPHWIFMCGPHGEYELLFTIPLKNVQKFEDEAKRIHWRPIRLGEVTNKQKLLTNIDGISINPFETTNLYEKQHIKSPEQYMMELLKLDKEMRL</sequence>
<comment type="similarity">
    <text evidence="2">Belongs to the thiamine-monophosphate kinase family.</text>
</comment>
<dbReference type="InterPro" id="IPR036921">
    <property type="entry name" value="PurM-like_N_sf"/>
</dbReference>
<keyword evidence="5" id="KW-1185">Reference proteome</keyword>
<feature type="binding site" evidence="2">
    <location>
        <position position="149"/>
    </location>
    <ligand>
        <name>ATP</name>
        <dbReference type="ChEBI" id="CHEBI:30616"/>
    </ligand>
</feature>
<feature type="binding site" evidence="2">
    <location>
        <position position="33"/>
    </location>
    <ligand>
        <name>Mg(2+)</name>
        <dbReference type="ChEBI" id="CHEBI:18420"/>
        <label>4</label>
    </ligand>
</feature>
<dbReference type="InterPro" id="IPR036676">
    <property type="entry name" value="PurM-like_C_sf"/>
</dbReference>
<keyword evidence="1 2" id="KW-0784">Thiamine biosynthesis</keyword>
<dbReference type="UniPathway" id="UPA00060">
    <property type="reaction ID" value="UER00142"/>
</dbReference>
<keyword evidence="2" id="KW-0460">Magnesium</keyword>
<accession>A0A562YF17</accession>
<feature type="binding site" evidence="2">
    <location>
        <position position="78"/>
    </location>
    <ligand>
        <name>Mg(2+)</name>
        <dbReference type="ChEBI" id="CHEBI:18420"/>
        <label>3</label>
    </ligand>
</feature>
<feature type="binding site" evidence="2">
    <location>
        <position position="50"/>
    </location>
    <ligand>
        <name>Mg(2+)</name>
        <dbReference type="ChEBI" id="CHEBI:18420"/>
        <label>1</label>
    </ligand>
</feature>
<comment type="caution">
    <text evidence="4">The sequence shown here is derived from an EMBL/GenBank/DDBJ whole genome shotgun (WGS) entry which is preliminary data.</text>
</comment>
<keyword evidence="2" id="KW-0547">Nucleotide-binding</keyword>
<keyword evidence="2" id="KW-0479">Metal-binding</keyword>
<dbReference type="CDD" id="cd02194">
    <property type="entry name" value="ThiL"/>
    <property type="match status" value="1"/>
</dbReference>
<comment type="caution">
    <text evidence="2">Lacks conserved residue(s) required for the propagation of feature annotation.</text>
</comment>
<dbReference type="AlphaFoldDB" id="A0A562YF17"/>
<dbReference type="EC" id="2.7.4.16" evidence="2"/>
<feature type="binding site" evidence="2">
    <location>
        <position position="78"/>
    </location>
    <ligand>
        <name>Mg(2+)</name>
        <dbReference type="ChEBI" id="CHEBI:18420"/>
        <label>2</label>
    </ligand>
</feature>
<name>A0A562YF17_9FLAO</name>
<comment type="pathway">
    <text evidence="2">Cofactor biosynthesis; thiamine diphosphate biosynthesis; thiamine diphosphate from thiamine phosphate: step 1/1.</text>
</comment>
<dbReference type="OrthoDB" id="9802811at2"/>
<organism evidence="4 5">
    <name type="scientific">Seonamhaeicola sediminis</name>
    <dbReference type="NCBI Taxonomy" id="2528206"/>
    <lineage>
        <taxon>Bacteria</taxon>
        <taxon>Pseudomonadati</taxon>
        <taxon>Bacteroidota</taxon>
        <taxon>Flavobacteriia</taxon>
        <taxon>Flavobacteriales</taxon>
        <taxon>Flavobacteriaceae</taxon>
    </lineage>
</organism>
<keyword evidence="2" id="KW-0067">ATP-binding</keyword>
<evidence type="ECO:0000259" key="3">
    <source>
        <dbReference type="Pfam" id="PF00586"/>
    </source>
</evidence>
<dbReference type="PANTHER" id="PTHR30270:SF3">
    <property type="entry name" value="THIAMINE-MONOPHOSPHATE KINASE"/>
    <property type="match status" value="1"/>
</dbReference>
<proteinExistence type="inferred from homology"/>
<dbReference type="GO" id="GO:0009030">
    <property type="term" value="F:thiamine-phosphate kinase activity"/>
    <property type="evidence" value="ECO:0007669"/>
    <property type="project" value="UniProtKB-UniRule"/>
</dbReference>
<feature type="binding site" evidence="2">
    <location>
        <position position="78"/>
    </location>
    <ligand>
        <name>Mg(2+)</name>
        <dbReference type="ChEBI" id="CHEBI:18420"/>
        <label>4</label>
    </ligand>
</feature>
<comment type="miscellaneous">
    <text evidence="2">Reaction mechanism of ThiL seems to utilize a direct, inline transfer of the gamma-phosphate of ATP to TMP rather than a phosphorylated enzyme intermediate.</text>
</comment>
<feature type="binding site" evidence="2">
    <location>
        <position position="204"/>
    </location>
    <ligand>
        <name>Mg(2+)</name>
        <dbReference type="ChEBI" id="CHEBI:18420"/>
        <label>3</label>
    </ligand>
</feature>
<dbReference type="HAMAP" id="MF_02128">
    <property type="entry name" value="TMP_kinase"/>
    <property type="match status" value="1"/>
</dbReference>
<reference evidence="4 5" key="2">
    <citation type="submission" date="2019-07" db="EMBL/GenBank/DDBJ databases">
        <title>Seonamhaeicola sp. W255 draft genome.</title>
        <authorList>
            <person name="Zhang X.-Y."/>
            <person name="Zhang R."/>
            <person name="Zhong Y.-L."/>
            <person name="Du Z.-J."/>
        </authorList>
    </citation>
    <scope>NUCLEOTIDE SEQUENCE [LARGE SCALE GENOMIC DNA]</scope>
    <source>
        <strain evidence="4 5">W255</strain>
    </source>
</reference>
<evidence type="ECO:0000313" key="4">
    <source>
        <dbReference type="EMBL" id="TWO33267.1"/>
    </source>
</evidence>
<feature type="binding site" evidence="2">
    <location>
        <position position="33"/>
    </location>
    <ligand>
        <name>Mg(2+)</name>
        <dbReference type="ChEBI" id="CHEBI:18420"/>
        <label>3</label>
    </ligand>
</feature>
<protein>
    <recommendedName>
        <fullName evidence="2">Thiamine-monophosphate kinase</fullName>
        <shortName evidence="2">TMP kinase</shortName>
        <shortName evidence="2">Thiamine-phosphate kinase</shortName>
        <ecNumber evidence="2">2.7.4.16</ecNumber>
    </recommendedName>
</protein>
<gene>
    <name evidence="2" type="primary">thiL</name>
    <name evidence="4" type="ORF">E1J38_005060</name>
</gene>
<dbReference type="GO" id="GO:0009228">
    <property type="term" value="P:thiamine biosynthetic process"/>
    <property type="evidence" value="ECO:0007669"/>
    <property type="project" value="UniProtKB-KW"/>
</dbReference>
<feature type="binding site" evidence="2">
    <location>
        <position position="126"/>
    </location>
    <ligand>
        <name>Mg(2+)</name>
        <dbReference type="ChEBI" id="CHEBI:18420"/>
        <label>1</label>
    </ligand>
</feature>
<feature type="binding site" evidence="2">
    <location>
        <position position="50"/>
    </location>
    <ligand>
        <name>Mg(2+)</name>
        <dbReference type="ChEBI" id="CHEBI:18420"/>
        <label>2</label>
    </ligand>
</feature>
<dbReference type="Gene3D" id="3.90.650.10">
    <property type="entry name" value="PurM-like C-terminal domain"/>
    <property type="match status" value="1"/>
</dbReference>
<comment type="function">
    <text evidence="2">Catalyzes the ATP-dependent phosphorylation of thiamine-monophosphate (TMP) to form thiamine-pyrophosphate (TPP), the active form of vitamin B1.</text>
</comment>
<dbReference type="GO" id="GO:0005524">
    <property type="term" value="F:ATP binding"/>
    <property type="evidence" value="ECO:0007669"/>
    <property type="project" value="UniProtKB-UniRule"/>
</dbReference>
<comment type="catalytic activity">
    <reaction evidence="2">
        <text>thiamine phosphate + ATP = thiamine diphosphate + ADP</text>
        <dbReference type="Rhea" id="RHEA:15913"/>
        <dbReference type="ChEBI" id="CHEBI:30616"/>
        <dbReference type="ChEBI" id="CHEBI:37575"/>
        <dbReference type="ChEBI" id="CHEBI:58937"/>
        <dbReference type="ChEBI" id="CHEBI:456216"/>
        <dbReference type="EC" id="2.7.4.16"/>
    </reaction>
</comment>
<dbReference type="Gene3D" id="3.30.1330.10">
    <property type="entry name" value="PurM-like, N-terminal domain"/>
    <property type="match status" value="1"/>
</dbReference>
<dbReference type="SUPFAM" id="SSF55326">
    <property type="entry name" value="PurM N-terminal domain-like"/>
    <property type="match status" value="1"/>
</dbReference>
<evidence type="ECO:0000313" key="5">
    <source>
        <dbReference type="Proteomes" id="UP000295814"/>
    </source>
</evidence>
<feature type="domain" description="PurM-like N-terminal" evidence="3">
    <location>
        <begin position="32"/>
        <end position="142"/>
    </location>
</feature>
<keyword evidence="2" id="KW-0418">Kinase</keyword>
<dbReference type="EMBL" id="SMZJ02000003">
    <property type="protein sequence ID" value="TWO33267.1"/>
    <property type="molecule type" value="Genomic_DNA"/>
</dbReference>
<dbReference type="Pfam" id="PF00586">
    <property type="entry name" value="AIRS"/>
    <property type="match status" value="1"/>
</dbReference>
<evidence type="ECO:0000256" key="1">
    <source>
        <dbReference type="ARBA" id="ARBA00022977"/>
    </source>
</evidence>
<dbReference type="RefSeq" id="WP_133356089.1">
    <property type="nucleotide sequence ID" value="NZ_SMZJ02000003.1"/>
</dbReference>
<feature type="binding site" evidence="2">
    <location>
        <position position="48"/>
    </location>
    <ligand>
        <name>Mg(2+)</name>
        <dbReference type="ChEBI" id="CHEBI:18420"/>
        <label>4</label>
    </ligand>
</feature>
<dbReference type="GO" id="GO:0000287">
    <property type="term" value="F:magnesium ion binding"/>
    <property type="evidence" value="ECO:0007669"/>
    <property type="project" value="UniProtKB-UniRule"/>
</dbReference>